<organism evidence="1">
    <name type="scientific">Arundo donax</name>
    <name type="common">Giant reed</name>
    <name type="synonym">Donax arundinaceus</name>
    <dbReference type="NCBI Taxonomy" id="35708"/>
    <lineage>
        <taxon>Eukaryota</taxon>
        <taxon>Viridiplantae</taxon>
        <taxon>Streptophyta</taxon>
        <taxon>Embryophyta</taxon>
        <taxon>Tracheophyta</taxon>
        <taxon>Spermatophyta</taxon>
        <taxon>Magnoliopsida</taxon>
        <taxon>Liliopsida</taxon>
        <taxon>Poales</taxon>
        <taxon>Poaceae</taxon>
        <taxon>PACMAD clade</taxon>
        <taxon>Arundinoideae</taxon>
        <taxon>Arundineae</taxon>
        <taxon>Arundo</taxon>
    </lineage>
</organism>
<evidence type="ECO:0000313" key="1">
    <source>
        <dbReference type="EMBL" id="JAE26715.1"/>
    </source>
</evidence>
<dbReference type="EMBL" id="GBRH01171181">
    <property type="protein sequence ID" value="JAE26715.1"/>
    <property type="molecule type" value="Transcribed_RNA"/>
</dbReference>
<accession>A0A0A9GNK6</accession>
<reference evidence="1" key="1">
    <citation type="submission" date="2014-09" db="EMBL/GenBank/DDBJ databases">
        <authorList>
            <person name="Magalhaes I.L.F."/>
            <person name="Oliveira U."/>
            <person name="Santos F.R."/>
            <person name="Vidigal T.H.D.A."/>
            <person name="Brescovit A.D."/>
            <person name="Santos A.J."/>
        </authorList>
    </citation>
    <scope>NUCLEOTIDE SEQUENCE</scope>
    <source>
        <tissue evidence="1">Shoot tissue taken approximately 20 cm above the soil surface</tissue>
    </source>
</reference>
<reference evidence="1" key="2">
    <citation type="journal article" date="2015" name="Data Brief">
        <title>Shoot transcriptome of the giant reed, Arundo donax.</title>
        <authorList>
            <person name="Barrero R.A."/>
            <person name="Guerrero F.D."/>
            <person name="Moolhuijzen P."/>
            <person name="Goolsby J.A."/>
            <person name="Tidwell J."/>
            <person name="Bellgard S.E."/>
            <person name="Bellgard M.I."/>
        </authorList>
    </citation>
    <scope>NUCLEOTIDE SEQUENCE</scope>
    <source>
        <tissue evidence="1">Shoot tissue taken approximately 20 cm above the soil surface</tissue>
    </source>
</reference>
<sequence>MHGYIRRHAHNQVAVAPTLQLHDGTAGWALVADDQRVLHGRRRVTAAVARRPRRAVARRWFRWLRRRRCRSWCRRLGVALTVRRGAAARRPRGLWAWIRVGVRVRYQLACGWLRLGLGLRFRFGWRRLDDLDVLDDPAGLAAKLAGEPVGVEGARHDHLVLLVHDLVDDELPPLLDAAEDLLDVAAAAAALQVYRDDQLRHL</sequence>
<name>A0A0A9GNK6_ARUDO</name>
<protein>
    <submittedName>
        <fullName evidence="1">Uncharacterized protein</fullName>
    </submittedName>
</protein>
<proteinExistence type="predicted"/>
<dbReference type="AlphaFoldDB" id="A0A0A9GNK6"/>